<organism evidence="12 13">
    <name type="scientific">Candidatus Enterocloster faecavium</name>
    <dbReference type="NCBI Taxonomy" id="2838560"/>
    <lineage>
        <taxon>Bacteria</taxon>
        <taxon>Bacillati</taxon>
        <taxon>Bacillota</taxon>
        <taxon>Clostridia</taxon>
        <taxon>Lachnospirales</taxon>
        <taxon>Lachnospiraceae</taxon>
        <taxon>Enterocloster</taxon>
    </lineage>
</organism>
<evidence type="ECO:0000313" key="13">
    <source>
        <dbReference type="Proteomes" id="UP000886804"/>
    </source>
</evidence>
<proteinExistence type="predicted"/>
<dbReference type="GO" id="GO:0005525">
    <property type="term" value="F:GTP binding"/>
    <property type="evidence" value="ECO:0007669"/>
    <property type="project" value="UniProtKB-KW"/>
</dbReference>
<dbReference type="InterPro" id="IPR001233">
    <property type="entry name" value="RtcB"/>
</dbReference>
<evidence type="ECO:0000256" key="5">
    <source>
        <dbReference type="ARBA" id="ARBA00022800"/>
    </source>
</evidence>
<dbReference type="AlphaFoldDB" id="A0A9D2L5H0"/>
<feature type="binding site" evidence="11">
    <location>
        <position position="244"/>
    </location>
    <ligand>
        <name>Mn(2+)</name>
        <dbReference type="ChEBI" id="CHEBI:29035"/>
        <label>2</label>
    </ligand>
</feature>
<dbReference type="Gene3D" id="3.90.1860.10">
    <property type="entry name" value="tRNA-splicing ligase RtcB"/>
    <property type="match status" value="1"/>
</dbReference>
<evidence type="ECO:0000256" key="4">
    <source>
        <dbReference type="ARBA" id="ARBA00022741"/>
    </source>
</evidence>
<feature type="binding site" evidence="11">
    <location>
        <position position="145"/>
    </location>
    <ligand>
        <name>Mn(2+)</name>
        <dbReference type="ChEBI" id="CHEBI:29035"/>
        <label>1</label>
    </ligand>
</feature>
<evidence type="ECO:0000313" key="12">
    <source>
        <dbReference type="EMBL" id="HJB06330.1"/>
    </source>
</evidence>
<comment type="cofactor">
    <cofactor evidence="11">
        <name>Mn(2+)</name>
        <dbReference type="ChEBI" id="CHEBI:29035"/>
    </cofactor>
    <text evidence="11">Binds 2 manganese ions per subunit.</text>
</comment>
<feature type="binding site" evidence="10">
    <location>
        <begin position="272"/>
        <end position="275"/>
    </location>
    <ligand>
        <name>GMP</name>
        <dbReference type="ChEBI" id="CHEBI:58115"/>
    </ligand>
</feature>
<comment type="catalytic activity">
    <reaction evidence="8">
        <text>a 3'-end 3'-phospho-ribonucleotide-RNA + a 5'-end dephospho-ribonucleoside-RNA + GTP = a ribonucleotidyl-ribonucleotide-RNA + GMP + diphosphate</text>
        <dbReference type="Rhea" id="RHEA:68076"/>
        <dbReference type="Rhea" id="RHEA-COMP:10463"/>
        <dbReference type="Rhea" id="RHEA-COMP:13936"/>
        <dbReference type="Rhea" id="RHEA-COMP:17355"/>
        <dbReference type="ChEBI" id="CHEBI:33019"/>
        <dbReference type="ChEBI" id="CHEBI:37565"/>
        <dbReference type="ChEBI" id="CHEBI:58115"/>
        <dbReference type="ChEBI" id="CHEBI:83062"/>
        <dbReference type="ChEBI" id="CHEBI:138284"/>
        <dbReference type="ChEBI" id="CHEBI:173118"/>
        <dbReference type="EC" id="6.5.1.8"/>
    </reaction>
</comment>
<dbReference type="InterPro" id="IPR052915">
    <property type="entry name" value="RtcB-like"/>
</dbReference>
<keyword evidence="4 10" id="KW-0547">Nucleotide-binding</keyword>
<gene>
    <name evidence="12" type="ORF">H9716_00480</name>
</gene>
<dbReference type="GO" id="GO:0042245">
    <property type="term" value="P:RNA repair"/>
    <property type="evidence" value="ECO:0007669"/>
    <property type="project" value="UniProtKB-KW"/>
</dbReference>
<keyword evidence="6 10" id="KW-0342">GTP-binding</keyword>
<feature type="binding site" evidence="10">
    <location>
        <begin position="296"/>
        <end position="299"/>
    </location>
    <ligand>
        <name>GMP</name>
        <dbReference type="ChEBI" id="CHEBI:58115"/>
    </ligand>
</feature>
<keyword evidence="5" id="KW-0692">RNA repair</keyword>
<feature type="binding site" evidence="10">
    <location>
        <begin position="144"/>
        <end position="148"/>
    </location>
    <ligand>
        <name>GMP</name>
        <dbReference type="ChEBI" id="CHEBI:58115"/>
    </ligand>
</feature>
<dbReference type="GO" id="GO:0006396">
    <property type="term" value="P:RNA processing"/>
    <property type="evidence" value="ECO:0007669"/>
    <property type="project" value="InterPro"/>
</dbReference>
<reference evidence="12" key="2">
    <citation type="submission" date="2021-04" db="EMBL/GenBank/DDBJ databases">
        <authorList>
            <person name="Gilroy R."/>
        </authorList>
    </citation>
    <scope>NUCLEOTIDE SEQUENCE</scope>
    <source>
        <strain evidence="12">CHK188-4685</strain>
    </source>
</reference>
<dbReference type="InterPro" id="IPR036025">
    <property type="entry name" value="RtcB-like_sf"/>
</dbReference>
<dbReference type="GO" id="GO:0003909">
    <property type="term" value="F:DNA ligase activity"/>
    <property type="evidence" value="ECO:0007669"/>
    <property type="project" value="TreeGrafter"/>
</dbReference>
<dbReference type="GO" id="GO:0006281">
    <property type="term" value="P:DNA repair"/>
    <property type="evidence" value="ECO:0007669"/>
    <property type="project" value="TreeGrafter"/>
</dbReference>
<feature type="binding site" evidence="10">
    <location>
        <begin position="244"/>
        <end position="245"/>
    </location>
    <ligand>
        <name>GMP</name>
        <dbReference type="ChEBI" id="CHEBI:58115"/>
    </ligand>
</feature>
<dbReference type="PANTHER" id="PTHR43749:SF2">
    <property type="entry name" value="RNA-SPLICING LIGASE RTCB"/>
    <property type="match status" value="1"/>
</dbReference>
<evidence type="ECO:0000256" key="1">
    <source>
        <dbReference type="ARBA" id="ARBA00012726"/>
    </source>
</evidence>
<evidence type="ECO:0000256" key="10">
    <source>
        <dbReference type="PIRSR" id="PIRSR601233-2"/>
    </source>
</evidence>
<dbReference type="EMBL" id="DWYS01000007">
    <property type="protein sequence ID" value="HJB06330.1"/>
    <property type="molecule type" value="Genomic_DNA"/>
</dbReference>
<dbReference type="GO" id="GO:0170057">
    <property type="term" value="F:RNA ligase (GTP) activity"/>
    <property type="evidence" value="ECO:0007669"/>
    <property type="project" value="UniProtKB-EC"/>
</dbReference>
<evidence type="ECO:0000256" key="3">
    <source>
        <dbReference type="ARBA" id="ARBA00022723"/>
    </source>
</evidence>
<accession>A0A9D2L5H0</accession>
<evidence type="ECO:0000256" key="11">
    <source>
        <dbReference type="PIRSR" id="PIRSR601233-3"/>
    </source>
</evidence>
<feature type="binding site" evidence="11">
    <location>
        <position position="72"/>
    </location>
    <ligand>
        <name>Mn(2+)</name>
        <dbReference type="ChEBI" id="CHEBI:29035"/>
        <label>1</label>
    </ligand>
</feature>
<feature type="active site" description="GMP-histidine intermediate" evidence="9">
    <location>
        <position position="296"/>
    </location>
</feature>
<keyword evidence="7 11" id="KW-0464">Manganese</keyword>
<dbReference type="SUPFAM" id="SSF103365">
    <property type="entry name" value="Hypothetical protein PH1602"/>
    <property type="match status" value="1"/>
</dbReference>
<reference evidence="12" key="1">
    <citation type="journal article" date="2021" name="PeerJ">
        <title>Extensive microbial diversity within the chicken gut microbiome revealed by metagenomics and culture.</title>
        <authorList>
            <person name="Gilroy R."/>
            <person name="Ravi A."/>
            <person name="Getino M."/>
            <person name="Pursley I."/>
            <person name="Horton D.L."/>
            <person name="Alikhan N.F."/>
            <person name="Baker D."/>
            <person name="Gharbi K."/>
            <person name="Hall N."/>
            <person name="Watson M."/>
            <person name="Adriaenssens E.M."/>
            <person name="Foster-Nyarko E."/>
            <person name="Jarju S."/>
            <person name="Secka A."/>
            <person name="Antonio M."/>
            <person name="Oren A."/>
            <person name="Chaudhuri R.R."/>
            <person name="La Ragione R."/>
            <person name="Hildebrand F."/>
            <person name="Pallen M.J."/>
        </authorList>
    </citation>
    <scope>NUCLEOTIDE SEQUENCE</scope>
    <source>
        <strain evidence="12">CHK188-4685</strain>
    </source>
</reference>
<dbReference type="Proteomes" id="UP000886804">
    <property type="component" value="Unassembled WGS sequence"/>
</dbReference>
<evidence type="ECO:0000256" key="7">
    <source>
        <dbReference type="ARBA" id="ARBA00023211"/>
    </source>
</evidence>
<keyword evidence="3 11" id="KW-0479">Metal-binding</keyword>
<dbReference type="GO" id="GO:0030145">
    <property type="term" value="F:manganese ion binding"/>
    <property type="evidence" value="ECO:0007669"/>
    <property type="project" value="TreeGrafter"/>
</dbReference>
<comment type="caution">
    <text evidence="12">The sequence shown here is derived from an EMBL/GenBank/DDBJ whole genome shotgun (WGS) entry which is preliminary data.</text>
</comment>
<feature type="binding site" evidence="11">
    <location>
        <position position="162"/>
    </location>
    <ligand>
        <name>Mn(2+)</name>
        <dbReference type="ChEBI" id="CHEBI:29035"/>
        <label>2</label>
    </ligand>
</feature>
<evidence type="ECO:0000256" key="6">
    <source>
        <dbReference type="ARBA" id="ARBA00023134"/>
    </source>
</evidence>
<protein>
    <recommendedName>
        <fullName evidence="1">3'-phosphate/5'-hydroxy nucleic acid ligase</fullName>
        <ecNumber evidence="1">6.5.1.8</ecNumber>
    </recommendedName>
</protein>
<keyword evidence="2" id="KW-0436">Ligase</keyword>
<sequence>MKIVEGVYTSAKILTDAVEDYAIAQIKQLCDLEAFQDSTIRVMPDVHPGKVGTIGFTARVKGKILPNVVGVDIGCGISLAKLRQKRVEFQKLDRIIREQIPAGTQIRTKMTARGEAAALENLRCFFHIQEEKARLSMGTLGGGNHFIEIDQDEEGNLYAVVHSGSRRLGKEVTEYYLKEGQRRLKESGCSVPYELTVLEGELLEDYLHDLEIVQEFAAQNRMAILNEMAKGMKWKLESVISISHNYVEQDGEELLIRKGAVSAKAGEPVVIPVNMRDGIILGTGLGNEDWNWSAPHGAGRILKREDVGKRYTPAQFKKEMKGIYCTCIGRDTLDEAPFAYRKMEEIVGQISETIRIERIIKPVYSFKAGRR</sequence>
<evidence type="ECO:0000256" key="8">
    <source>
        <dbReference type="ARBA" id="ARBA00047746"/>
    </source>
</evidence>
<dbReference type="PANTHER" id="PTHR43749">
    <property type="entry name" value="RNA-SPLICING LIGASE RTCB"/>
    <property type="match status" value="1"/>
</dbReference>
<dbReference type="Pfam" id="PF01139">
    <property type="entry name" value="RtcB"/>
    <property type="match status" value="1"/>
</dbReference>
<name>A0A9D2L5H0_9FIRM</name>
<evidence type="ECO:0000256" key="9">
    <source>
        <dbReference type="PIRSR" id="PIRSR601233-1"/>
    </source>
</evidence>
<dbReference type="EC" id="6.5.1.8" evidence="1"/>
<evidence type="ECO:0000256" key="2">
    <source>
        <dbReference type="ARBA" id="ARBA00022598"/>
    </source>
</evidence>